<evidence type="ECO:0000313" key="1">
    <source>
        <dbReference type="EMBL" id="VDP57617.1"/>
    </source>
</evidence>
<protein>
    <submittedName>
        <fullName evidence="1">Uncharacterized protein</fullName>
    </submittedName>
</protein>
<proteinExistence type="predicted"/>
<name>A0A3P8E0N1_9TREM</name>
<evidence type="ECO:0000313" key="2">
    <source>
        <dbReference type="Proteomes" id="UP000269396"/>
    </source>
</evidence>
<sequence length="128" mass="14889">MRWLGHVLRMPERRLPRRAMLSGIGDGWKKVMDGQTKTWHQCLKTLTSSLSHLHGGIITMFIAFRSTFLLSLQFANPYIVKHVSDNQLFRNLLLKLPVSYQSVLTFSLDMSADNNIWLRDWGLDDKQM</sequence>
<keyword evidence="2" id="KW-1185">Reference proteome</keyword>
<gene>
    <name evidence="1" type="ORF">SMTD_LOCUS11267</name>
</gene>
<dbReference type="AlphaFoldDB" id="A0A3P8E0N1"/>
<organism evidence="1 2">
    <name type="scientific">Schistosoma mattheei</name>
    <dbReference type="NCBI Taxonomy" id="31246"/>
    <lineage>
        <taxon>Eukaryota</taxon>
        <taxon>Metazoa</taxon>
        <taxon>Spiralia</taxon>
        <taxon>Lophotrochozoa</taxon>
        <taxon>Platyhelminthes</taxon>
        <taxon>Trematoda</taxon>
        <taxon>Digenea</taxon>
        <taxon>Strigeidida</taxon>
        <taxon>Schistosomatoidea</taxon>
        <taxon>Schistosomatidae</taxon>
        <taxon>Schistosoma</taxon>
    </lineage>
</organism>
<accession>A0A3P8E0N1</accession>
<reference evidence="1 2" key="1">
    <citation type="submission" date="2018-11" db="EMBL/GenBank/DDBJ databases">
        <authorList>
            <consortium name="Pathogen Informatics"/>
        </authorList>
    </citation>
    <scope>NUCLEOTIDE SEQUENCE [LARGE SCALE GENOMIC DNA]</scope>
    <source>
        <strain>Denwood</strain>
        <strain evidence="2">Zambia</strain>
    </source>
</reference>
<dbReference type="EMBL" id="UZAL01031313">
    <property type="protein sequence ID" value="VDP57617.1"/>
    <property type="molecule type" value="Genomic_DNA"/>
</dbReference>
<dbReference type="Proteomes" id="UP000269396">
    <property type="component" value="Unassembled WGS sequence"/>
</dbReference>